<dbReference type="RefSeq" id="WP_158767547.1">
    <property type="nucleotide sequence ID" value="NZ_CP047045.1"/>
</dbReference>
<reference evidence="4" key="1">
    <citation type="submission" date="2019-12" db="EMBL/GenBank/DDBJ databases">
        <title>Complete genome of Terracaulis silvestris 0127_4.</title>
        <authorList>
            <person name="Vieira S."/>
            <person name="Riedel T."/>
            <person name="Sproer C."/>
            <person name="Pascual J."/>
            <person name="Boedeker C."/>
            <person name="Overmann J."/>
        </authorList>
    </citation>
    <scope>NUCLEOTIDE SEQUENCE [LARGE SCALE GENOMIC DNA]</scope>
    <source>
        <strain evidence="4">0127_4</strain>
    </source>
</reference>
<sequence>MKTLLMTAAAAAILGLAACGQGANEEAGEAADTAYEQSTTGTTDLGQGPQEEAGEAVDQATEGAPAADPAAPAPTTP</sequence>
<keyword evidence="2" id="KW-0732">Signal</keyword>
<evidence type="ECO:0000313" key="4">
    <source>
        <dbReference type="Proteomes" id="UP000431269"/>
    </source>
</evidence>
<accession>A0A6I6MMQ3</accession>
<dbReference type="Proteomes" id="UP000431269">
    <property type="component" value="Chromosome"/>
</dbReference>
<proteinExistence type="predicted"/>
<dbReference type="PROSITE" id="PS51257">
    <property type="entry name" value="PROKAR_LIPOPROTEIN"/>
    <property type="match status" value="1"/>
</dbReference>
<evidence type="ECO:0000313" key="3">
    <source>
        <dbReference type="EMBL" id="QGZ96775.1"/>
    </source>
</evidence>
<evidence type="ECO:0000256" key="1">
    <source>
        <dbReference type="SAM" id="MobiDB-lite"/>
    </source>
</evidence>
<dbReference type="EMBL" id="CP047045">
    <property type="protein sequence ID" value="QGZ96775.1"/>
    <property type="molecule type" value="Genomic_DNA"/>
</dbReference>
<dbReference type="KEGG" id="tsv:DSM104635_03636"/>
<protein>
    <submittedName>
        <fullName evidence="3">Uncharacterized protein</fullName>
    </submittedName>
</protein>
<organism evidence="3 4">
    <name type="scientific">Terricaulis silvestris</name>
    <dbReference type="NCBI Taxonomy" id="2686094"/>
    <lineage>
        <taxon>Bacteria</taxon>
        <taxon>Pseudomonadati</taxon>
        <taxon>Pseudomonadota</taxon>
        <taxon>Alphaproteobacteria</taxon>
        <taxon>Caulobacterales</taxon>
        <taxon>Caulobacteraceae</taxon>
        <taxon>Terricaulis</taxon>
    </lineage>
</organism>
<evidence type="ECO:0000256" key="2">
    <source>
        <dbReference type="SAM" id="SignalP"/>
    </source>
</evidence>
<feature type="chain" id="PRO_5026044439" evidence="2">
    <location>
        <begin position="24"/>
        <end position="77"/>
    </location>
</feature>
<feature type="compositionally biased region" description="Low complexity" evidence="1">
    <location>
        <begin position="60"/>
        <end position="70"/>
    </location>
</feature>
<feature type="region of interest" description="Disordered" evidence="1">
    <location>
        <begin position="22"/>
        <end position="77"/>
    </location>
</feature>
<feature type="compositionally biased region" description="Low complexity" evidence="1">
    <location>
        <begin position="22"/>
        <end position="34"/>
    </location>
</feature>
<keyword evidence="4" id="KW-1185">Reference proteome</keyword>
<dbReference type="AlphaFoldDB" id="A0A6I6MMQ3"/>
<feature type="signal peptide" evidence="2">
    <location>
        <begin position="1"/>
        <end position="23"/>
    </location>
</feature>
<feature type="compositionally biased region" description="Polar residues" evidence="1">
    <location>
        <begin position="35"/>
        <end position="45"/>
    </location>
</feature>
<name>A0A6I6MMQ3_9CAUL</name>
<gene>
    <name evidence="3" type="ORF">DSM104635_03636</name>
</gene>